<keyword evidence="4" id="KW-1185">Reference proteome</keyword>
<protein>
    <submittedName>
        <fullName evidence="3">HNH endonuclease signature motif containing protein</fullName>
    </submittedName>
</protein>
<organism evidence="3 4">
    <name type="scientific">Amnibacterium endophyticum</name>
    <dbReference type="NCBI Taxonomy" id="2109337"/>
    <lineage>
        <taxon>Bacteria</taxon>
        <taxon>Bacillati</taxon>
        <taxon>Actinomycetota</taxon>
        <taxon>Actinomycetes</taxon>
        <taxon>Micrococcales</taxon>
        <taxon>Microbacteriaceae</taxon>
        <taxon>Amnibacterium</taxon>
    </lineage>
</organism>
<feature type="region of interest" description="Disordered" evidence="1">
    <location>
        <begin position="183"/>
        <end position="205"/>
    </location>
</feature>
<dbReference type="CDD" id="cd00085">
    <property type="entry name" value="HNHc"/>
    <property type="match status" value="1"/>
</dbReference>
<keyword evidence="3" id="KW-0255">Endonuclease</keyword>
<dbReference type="GO" id="GO:0004519">
    <property type="term" value="F:endonuclease activity"/>
    <property type="evidence" value="ECO:0007669"/>
    <property type="project" value="UniProtKB-KW"/>
</dbReference>
<keyword evidence="3" id="KW-0540">Nuclease</keyword>
<reference evidence="4" key="1">
    <citation type="journal article" date="2019" name="Int. J. Syst. Evol. Microbiol.">
        <title>The Global Catalogue of Microorganisms (GCM) 10K type strain sequencing project: providing services to taxonomists for standard genome sequencing and annotation.</title>
        <authorList>
            <consortium name="The Broad Institute Genomics Platform"/>
            <consortium name="The Broad Institute Genome Sequencing Center for Infectious Disease"/>
            <person name="Wu L."/>
            <person name="Ma J."/>
        </authorList>
    </citation>
    <scope>NUCLEOTIDE SEQUENCE [LARGE SCALE GENOMIC DNA]</scope>
    <source>
        <strain evidence="4">CGMCC 1.12471</strain>
    </source>
</reference>
<dbReference type="SMART" id="SM00507">
    <property type="entry name" value="HNHc"/>
    <property type="match status" value="1"/>
</dbReference>
<evidence type="ECO:0000256" key="1">
    <source>
        <dbReference type="SAM" id="MobiDB-lite"/>
    </source>
</evidence>
<dbReference type="Gene3D" id="1.10.30.50">
    <property type="match status" value="1"/>
</dbReference>
<comment type="caution">
    <text evidence="3">The sequence shown here is derived from an EMBL/GenBank/DDBJ whole genome shotgun (WGS) entry which is preliminary data.</text>
</comment>
<evidence type="ECO:0000313" key="4">
    <source>
        <dbReference type="Proteomes" id="UP001597347"/>
    </source>
</evidence>
<dbReference type="Proteomes" id="UP001597347">
    <property type="component" value="Unassembled WGS sequence"/>
</dbReference>
<feature type="domain" description="HNH nuclease" evidence="2">
    <location>
        <begin position="101"/>
        <end position="153"/>
    </location>
</feature>
<proteinExistence type="predicted"/>
<accession>A0ABW4LDZ1</accession>
<evidence type="ECO:0000313" key="3">
    <source>
        <dbReference type="EMBL" id="MFD1721327.1"/>
    </source>
</evidence>
<sequence length="205" mass="22617">MGPTARDLLLEGIKQAASGEWAGLAVPGRKGVVPQVFLTIPLLSALGRTTEHAQLRGHGLMDVETAKDLAGRATSFVRVLTDPCTGVRLDMDRATRMPPEDMRRWVQVRDEVCRFPGCNRPAHLCDVDHAHEWQHGGVTGERNLLCACRADHLAKSEELFGNELRSTGAVRWCTPWRRTFDDPPIAPLAPAPESLRPPDDDPCPF</sequence>
<dbReference type="RefSeq" id="WP_377933459.1">
    <property type="nucleotide sequence ID" value="NZ_JBHUEA010000008.1"/>
</dbReference>
<evidence type="ECO:0000259" key="2">
    <source>
        <dbReference type="SMART" id="SM00507"/>
    </source>
</evidence>
<dbReference type="InterPro" id="IPR003615">
    <property type="entry name" value="HNH_nuc"/>
</dbReference>
<keyword evidence="3" id="KW-0378">Hydrolase</keyword>
<gene>
    <name evidence="3" type="ORF">ACFSBI_07170</name>
</gene>
<dbReference type="EMBL" id="JBHUEA010000008">
    <property type="protein sequence ID" value="MFD1721327.1"/>
    <property type="molecule type" value="Genomic_DNA"/>
</dbReference>
<name>A0ABW4LDZ1_9MICO</name>